<dbReference type="InterPro" id="IPR000463">
    <property type="entry name" value="Fatty_acid-bd"/>
</dbReference>
<evidence type="ECO:0000259" key="2">
    <source>
        <dbReference type="Pfam" id="PF00061"/>
    </source>
</evidence>
<comment type="similarity">
    <text evidence="1">Belongs to the calycin superfamily. Fatty-acid binding protein (FABP) family.</text>
</comment>
<dbReference type="SUPFAM" id="SSF50814">
    <property type="entry name" value="Lipocalins"/>
    <property type="match status" value="1"/>
</dbReference>
<evidence type="ECO:0000313" key="4">
    <source>
        <dbReference type="Proteomes" id="UP000694569"/>
    </source>
</evidence>
<dbReference type="Pfam" id="PF00061">
    <property type="entry name" value="Lipocalin"/>
    <property type="match status" value="1"/>
</dbReference>
<feature type="domain" description="Lipocalin/cytosolic fatty-acid binding" evidence="2">
    <location>
        <begin position="7"/>
        <end position="122"/>
    </location>
</feature>
<dbReference type="Gene3D" id="2.40.128.20">
    <property type="match status" value="1"/>
</dbReference>
<protein>
    <submittedName>
        <fullName evidence="3">Retinol binding protein 7</fullName>
    </submittedName>
</protein>
<dbReference type="FunFam" id="2.40.128.20:FF:000001">
    <property type="entry name" value="Fatty acid-binding protein, adipocyte"/>
    <property type="match status" value="1"/>
</dbReference>
<organism evidence="3 4">
    <name type="scientific">Leptobrachium leishanense</name>
    <name type="common">Leishan spiny toad</name>
    <dbReference type="NCBI Taxonomy" id="445787"/>
    <lineage>
        <taxon>Eukaryota</taxon>
        <taxon>Metazoa</taxon>
        <taxon>Chordata</taxon>
        <taxon>Craniata</taxon>
        <taxon>Vertebrata</taxon>
        <taxon>Euteleostomi</taxon>
        <taxon>Amphibia</taxon>
        <taxon>Batrachia</taxon>
        <taxon>Anura</taxon>
        <taxon>Pelobatoidea</taxon>
        <taxon>Megophryidae</taxon>
        <taxon>Leptobrachium</taxon>
    </lineage>
</organism>
<name>A0A8C5N4A1_9ANUR</name>
<keyword evidence="4" id="KW-1185">Reference proteome</keyword>
<dbReference type="PANTHER" id="PTHR11955">
    <property type="entry name" value="FATTY ACID BINDING PROTEIN"/>
    <property type="match status" value="1"/>
</dbReference>
<dbReference type="GO" id="GO:0008289">
    <property type="term" value="F:lipid binding"/>
    <property type="evidence" value="ECO:0007669"/>
    <property type="project" value="InterPro"/>
</dbReference>
<dbReference type="InterPro" id="IPR000566">
    <property type="entry name" value="Lipocln_cytosolic_FA-bd_dom"/>
</dbReference>
<accession>A0A8C5N4A1</accession>
<dbReference type="PRINTS" id="PR00178">
    <property type="entry name" value="FATTYACIDBP"/>
</dbReference>
<gene>
    <name evidence="3" type="primary">RBP7</name>
</gene>
<evidence type="ECO:0000313" key="3">
    <source>
        <dbReference type="Ensembl" id="ENSLLEP00000022219.1"/>
    </source>
</evidence>
<dbReference type="GeneTree" id="ENSGT00940000162218"/>
<sequence length="132" mass="15242">MAPPDFTGTWNMVSNENMEGFMQSIGIDFVLRKMAKLMKPQKVIQQNGDVFTIRTISSLRNYAIEFTVGKEFDEETKGVDNQKLKSLVTWDNGRLVCVQIGEKKNRGWVHWLEGDDLHLIQRQTATKHTKQK</sequence>
<dbReference type="InterPro" id="IPR012674">
    <property type="entry name" value="Calycin"/>
</dbReference>
<reference evidence="3" key="1">
    <citation type="submission" date="2025-08" db="UniProtKB">
        <authorList>
            <consortium name="Ensembl"/>
        </authorList>
    </citation>
    <scope>IDENTIFICATION</scope>
</reference>
<dbReference type="AlphaFoldDB" id="A0A8C5N4A1"/>
<reference evidence="3" key="2">
    <citation type="submission" date="2025-09" db="UniProtKB">
        <authorList>
            <consortium name="Ensembl"/>
        </authorList>
    </citation>
    <scope>IDENTIFICATION</scope>
</reference>
<evidence type="ECO:0000256" key="1">
    <source>
        <dbReference type="ARBA" id="ARBA00008390"/>
    </source>
</evidence>
<dbReference type="Proteomes" id="UP000694569">
    <property type="component" value="Unplaced"/>
</dbReference>
<dbReference type="Ensembl" id="ENSLLET00000023079.1">
    <property type="protein sequence ID" value="ENSLLEP00000022219.1"/>
    <property type="gene ID" value="ENSLLEG00000013990.1"/>
</dbReference>
<dbReference type="InterPro" id="IPR031259">
    <property type="entry name" value="ILBP"/>
</dbReference>
<proteinExistence type="inferred from homology"/>
<dbReference type="OrthoDB" id="354351at2759"/>